<keyword evidence="6 7" id="KW-0862">Zinc</keyword>
<comment type="cofactor">
    <cofactor evidence="7">
        <name>Zn(2+)</name>
        <dbReference type="ChEBI" id="CHEBI:29105"/>
    </cofactor>
    <text evidence="7">Binds 1 zinc ion.</text>
</comment>
<dbReference type="SUPFAM" id="SSF55486">
    <property type="entry name" value="Metalloproteases ('zincins'), catalytic domain"/>
    <property type="match status" value="1"/>
</dbReference>
<evidence type="ECO:0000256" key="5">
    <source>
        <dbReference type="ARBA" id="ARBA00022801"/>
    </source>
</evidence>
<evidence type="ECO:0000256" key="7">
    <source>
        <dbReference type="HAMAP-Rule" id="MF_00009"/>
    </source>
</evidence>
<dbReference type="GO" id="GO:0004222">
    <property type="term" value="F:metalloendopeptidase activity"/>
    <property type="evidence" value="ECO:0007669"/>
    <property type="project" value="InterPro"/>
</dbReference>
<accession>A0A8T9MWU9</accession>
<dbReference type="PROSITE" id="PS01306">
    <property type="entry name" value="UPF0054"/>
    <property type="match status" value="1"/>
</dbReference>
<dbReference type="GO" id="GO:0005737">
    <property type="term" value="C:cytoplasm"/>
    <property type="evidence" value="ECO:0007669"/>
    <property type="project" value="UniProtKB-SubCell"/>
</dbReference>
<dbReference type="Gene3D" id="3.40.390.30">
    <property type="entry name" value="Metalloproteases ('zincins'), catalytic domain"/>
    <property type="match status" value="1"/>
</dbReference>
<dbReference type="Proteomes" id="UP000831534">
    <property type="component" value="Chromosome"/>
</dbReference>
<evidence type="ECO:0000256" key="2">
    <source>
        <dbReference type="ARBA" id="ARBA00022722"/>
    </source>
</evidence>
<protein>
    <recommendedName>
        <fullName evidence="7">Endoribonuclease YbeY</fullName>
        <ecNumber evidence="7">3.1.-.-</ecNumber>
    </recommendedName>
</protein>
<dbReference type="InterPro" id="IPR002036">
    <property type="entry name" value="YbeY"/>
</dbReference>
<comment type="similarity">
    <text evidence="1 7">Belongs to the endoribonuclease YbeY family.</text>
</comment>
<dbReference type="PANTHER" id="PTHR46986">
    <property type="entry name" value="ENDORIBONUCLEASE YBEY, CHLOROPLASTIC"/>
    <property type="match status" value="1"/>
</dbReference>
<evidence type="ECO:0000256" key="3">
    <source>
        <dbReference type="ARBA" id="ARBA00022723"/>
    </source>
</evidence>
<gene>
    <name evidence="7 8" type="primary">ybeY</name>
    <name evidence="8" type="ORF">LVJ77_10260</name>
</gene>
<evidence type="ECO:0000256" key="6">
    <source>
        <dbReference type="ARBA" id="ARBA00022833"/>
    </source>
</evidence>
<dbReference type="EMBL" id="CP091521">
    <property type="protein sequence ID" value="UOP05699.1"/>
    <property type="molecule type" value="Genomic_DNA"/>
</dbReference>
<keyword evidence="7" id="KW-0690">Ribosome biogenesis</keyword>
<dbReference type="AlphaFoldDB" id="A0A8T9MWU9"/>
<dbReference type="KEGG" id="ckh:LVJ77_10260"/>
<sequence length="177" mass="20406">MFRRPLPKRNRDFPFLRVQRQRFTLHFANESGIAAPCEADFYRWLWQAVKTRYRRAELTLMLFDEAAARACNRDYRGKDYATNVLSFEVARESWFDDMDGGEILRGDLVMCPQVVLREAAEQGKTAEAHFAHLAVHGALHLMGHDHVQDDEAEAMEALEIQILAQMGYANPYQSEAV</sequence>
<keyword evidence="7" id="KW-0963">Cytoplasm</keyword>
<dbReference type="PANTHER" id="PTHR46986:SF1">
    <property type="entry name" value="ENDORIBONUCLEASE YBEY, CHLOROPLASTIC"/>
    <property type="match status" value="1"/>
</dbReference>
<evidence type="ECO:0000256" key="4">
    <source>
        <dbReference type="ARBA" id="ARBA00022759"/>
    </source>
</evidence>
<evidence type="ECO:0000256" key="1">
    <source>
        <dbReference type="ARBA" id="ARBA00010875"/>
    </source>
</evidence>
<reference evidence="8" key="2">
    <citation type="submission" date="2024-09" db="EMBL/GenBank/DDBJ databases">
        <authorList>
            <person name="Veyrier F.J."/>
        </authorList>
    </citation>
    <scope>NUCLEOTIDE SEQUENCE</scope>
    <source>
        <strain evidence="8">17694</strain>
    </source>
</reference>
<feature type="binding site" evidence="7">
    <location>
        <position position="140"/>
    </location>
    <ligand>
        <name>Zn(2+)</name>
        <dbReference type="ChEBI" id="CHEBI:29105"/>
        <note>catalytic</note>
    </ligand>
</feature>
<dbReference type="HAMAP" id="MF_00009">
    <property type="entry name" value="Endoribonucl_YbeY"/>
    <property type="match status" value="1"/>
</dbReference>
<reference evidence="8" key="1">
    <citation type="journal article" date="2022" name="Res Sq">
        <title>Evolution of multicellular longitudinally dividing oral cavity symbionts (Neisseriaceae).</title>
        <authorList>
            <person name="Nyongesa S."/>
            <person name="Weber P."/>
            <person name="Bernet E."/>
            <person name="Pullido F."/>
            <person name="Nieckarz M."/>
            <person name="Delaby M."/>
            <person name="Nieves C."/>
            <person name="Viehboeck T."/>
            <person name="Krause N."/>
            <person name="Rivera-Millot A."/>
            <person name="Nakamura A."/>
            <person name="Vischer N."/>
            <person name="VanNieuwenhze M."/>
            <person name="Brun Y."/>
            <person name="Cava F."/>
            <person name="Bulgheresi S."/>
            <person name="Veyrier F."/>
        </authorList>
    </citation>
    <scope>NUCLEOTIDE SEQUENCE</scope>
    <source>
        <strain evidence="8">17694</strain>
    </source>
</reference>
<dbReference type="RefSeq" id="WP_027010108.1">
    <property type="nucleotide sequence ID" value="NZ_CP091521.1"/>
</dbReference>
<keyword evidence="5 7" id="KW-0378">Hydrolase</keyword>
<evidence type="ECO:0000313" key="8">
    <source>
        <dbReference type="EMBL" id="UOP05699.1"/>
    </source>
</evidence>
<dbReference type="GO" id="GO:0006364">
    <property type="term" value="P:rRNA processing"/>
    <property type="evidence" value="ECO:0007669"/>
    <property type="project" value="UniProtKB-UniRule"/>
</dbReference>
<comment type="function">
    <text evidence="7">Single strand-specific metallo-endoribonuclease involved in late-stage 70S ribosome quality control and in maturation of the 3' terminus of the 16S rRNA.</text>
</comment>
<keyword evidence="7" id="KW-0698">rRNA processing</keyword>
<feature type="binding site" evidence="7">
    <location>
        <position position="136"/>
    </location>
    <ligand>
        <name>Zn(2+)</name>
        <dbReference type="ChEBI" id="CHEBI:29105"/>
        <note>catalytic</note>
    </ligand>
</feature>
<dbReference type="InterPro" id="IPR020549">
    <property type="entry name" value="YbeY_CS"/>
</dbReference>
<comment type="subcellular location">
    <subcellularLocation>
        <location evidence="7">Cytoplasm</location>
    </subcellularLocation>
</comment>
<evidence type="ECO:0000313" key="9">
    <source>
        <dbReference type="Proteomes" id="UP000831534"/>
    </source>
</evidence>
<keyword evidence="2 7" id="KW-0540">Nuclease</keyword>
<dbReference type="Pfam" id="PF02130">
    <property type="entry name" value="YbeY"/>
    <property type="match status" value="1"/>
</dbReference>
<dbReference type="InterPro" id="IPR023091">
    <property type="entry name" value="MetalPrtase_cat_dom_sf_prd"/>
</dbReference>
<feature type="binding site" evidence="7">
    <location>
        <position position="146"/>
    </location>
    <ligand>
        <name>Zn(2+)</name>
        <dbReference type="ChEBI" id="CHEBI:29105"/>
        <note>catalytic</note>
    </ligand>
</feature>
<dbReference type="GO" id="GO:0004521">
    <property type="term" value="F:RNA endonuclease activity"/>
    <property type="evidence" value="ECO:0007669"/>
    <property type="project" value="UniProtKB-UniRule"/>
</dbReference>
<keyword evidence="4 7" id="KW-0255">Endonuclease</keyword>
<proteinExistence type="inferred from homology"/>
<keyword evidence="9" id="KW-1185">Reference proteome</keyword>
<dbReference type="EC" id="3.1.-.-" evidence="7"/>
<organism evidence="8 9">
    <name type="scientific">Conchiformibius kuhniae</name>
    <dbReference type="NCBI Taxonomy" id="211502"/>
    <lineage>
        <taxon>Bacteria</taxon>
        <taxon>Pseudomonadati</taxon>
        <taxon>Pseudomonadota</taxon>
        <taxon>Betaproteobacteria</taxon>
        <taxon>Neisseriales</taxon>
        <taxon>Neisseriaceae</taxon>
        <taxon>Conchiformibius</taxon>
    </lineage>
</organism>
<name>A0A8T9MWU9_9NEIS</name>
<dbReference type="GO" id="GO:0008270">
    <property type="term" value="F:zinc ion binding"/>
    <property type="evidence" value="ECO:0007669"/>
    <property type="project" value="UniProtKB-UniRule"/>
</dbReference>
<dbReference type="NCBIfam" id="TIGR00043">
    <property type="entry name" value="rRNA maturation RNase YbeY"/>
    <property type="match status" value="1"/>
</dbReference>
<keyword evidence="3 7" id="KW-0479">Metal-binding</keyword>